<dbReference type="AlphaFoldDB" id="A0AAW1JSG2"/>
<dbReference type="EC" id="2.8.2.-" evidence="3"/>
<dbReference type="Pfam" id="PF00685">
    <property type="entry name" value="Sulfotransfer_1"/>
    <property type="match status" value="1"/>
</dbReference>
<comment type="similarity">
    <text evidence="1 3">Belongs to the sulfotransferase 1 family.</text>
</comment>
<dbReference type="Gene3D" id="3.40.50.300">
    <property type="entry name" value="P-loop containing nucleotide triphosphate hydrolases"/>
    <property type="match status" value="1"/>
</dbReference>
<evidence type="ECO:0000256" key="2">
    <source>
        <dbReference type="ARBA" id="ARBA00022679"/>
    </source>
</evidence>
<name>A0AAW1JSG2_SAPOF</name>
<evidence type="ECO:0000256" key="1">
    <source>
        <dbReference type="ARBA" id="ARBA00005771"/>
    </source>
</evidence>
<dbReference type="EMBL" id="JBDFQZ010000007">
    <property type="protein sequence ID" value="KAK9707134.1"/>
    <property type="molecule type" value="Genomic_DNA"/>
</dbReference>
<evidence type="ECO:0000313" key="6">
    <source>
        <dbReference type="Proteomes" id="UP001443914"/>
    </source>
</evidence>
<keyword evidence="6" id="KW-1185">Reference proteome</keyword>
<dbReference type="InterPro" id="IPR027417">
    <property type="entry name" value="P-loop_NTPase"/>
</dbReference>
<gene>
    <name evidence="5" type="ORF">RND81_07G174600</name>
</gene>
<dbReference type="InterPro" id="IPR000863">
    <property type="entry name" value="Sulfotransferase_dom"/>
</dbReference>
<dbReference type="GO" id="GO:0008146">
    <property type="term" value="F:sulfotransferase activity"/>
    <property type="evidence" value="ECO:0007669"/>
    <property type="project" value="InterPro"/>
</dbReference>
<protein>
    <recommendedName>
        <fullName evidence="3">Sulfotransferase</fullName>
        <ecNumber evidence="3">2.8.2.-</ecNumber>
    </recommendedName>
</protein>
<dbReference type="Proteomes" id="UP001443914">
    <property type="component" value="Unassembled WGS sequence"/>
</dbReference>
<sequence>MPSTQSSSKSPPCAKYLQEDEITQECKHLISTLPKQHGWLLSYLYNYQGFWHPSRQLQGVLTCQQHFQAQHTDLLLITPPKCGTTWLKALLFAVVNRQKMAPRAQDHPLITHNPHDLVPFLELKVYVDLQVPDLSIHTSPRIFSTHLPVGSLPKSVEETGCKIVYLCRDPKDVFISLWEFANKLRPHGKVKLELEDAYDMFCKGVSLCGPFWDHVLGYWKYNLEKPHKVLFLKFEDMKEHPKLYLKKLAKFCGCPFSLEEENEGIVEEIIELCSFGNLSNLEVNKVGKLSSGEENSAFFRKGDVGDWINYLTPNMIEQFDRIAQEKFHPLGLRF</sequence>
<dbReference type="SUPFAM" id="SSF52540">
    <property type="entry name" value="P-loop containing nucleoside triphosphate hydrolases"/>
    <property type="match status" value="1"/>
</dbReference>
<proteinExistence type="inferred from homology"/>
<evidence type="ECO:0000256" key="3">
    <source>
        <dbReference type="RuleBase" id="RU361155"/>
    </source>
</evidence>
<organism evidence="5 6">
    <name type="scientific">Saponaria officinalis</name>
    <name type="common">Common soapwort</name>
    <name type="synonym">Lychnis saponaria</name>
    <dbReference type="NCBI Taxonomy" id="3572"/>
    <lineage>
        <taxon>Eukaryota</taxon>
        <taxon>Viridiplantae</taxon>
        <taxon>Streptophyta</taxon>
        <taxon>Embryophyta</taxon>
        <taxon>Tracheophyta</taxon>
        <taxon>Spermatophyta</taxon>
        <taxon>Magnoliopsida</taxon>
        <taxon>eudicotyledons</taxon>
        <taxon>Gunneridae</taxon>
        <taxon>Pentapetalae</taxon>
        <taxon>Caryophyllales</taxon>
        <taxon>Caryophyllaceae</taxon>
        <taxon>Caryophylleae</taxon>
        <taxon>Saponaria</taxon>
    </lineage>
</organism>
<reference evidence="5" key="1">
    <citation type="submission" date="2024-03" db="EMBL/GenBank/DDBJ databases">
        <title>WGS assembly of Saponaria officinalis var. Norfolk2.</title>
        <authorList>
            <person name="Jenkins J."/>
            <person name="Shu S."/>
            <person name="Grimwood J."/>
            <person name="Barry K."/>
            <person name="Goodstein D."/>
            <person name="Schmutz J."/>
            <person name="Leebens-Mack J."/>
            <person name="Osbourn A."/>
        </authorList>
    </citation>
    <scope>NUCLEOTIDE SEQUENCE [LARGE SCALE GENOMIC DNA]</scope>
    <source>
        <strain evidence="5">JIC</strain>
    </source>
</reference>
<accession>A0AAW1JSG2</accession>
<dbReference type="PANTHER" id="PTHR11783">
    <property type="entry name" value="SULFOTRANSFERASE SULT"/>
    <property type="match status" value="1"/>
</dbReference>
<feature type="domain" description="Sulfotransferase" evidence="4">
    <location>
        <begin position="72"/>
        <end position="329"/>
    </location>
</feature>
<comment type="caution">
    <text evidence="5">The sequence shown here is derived from an EMBL/GenBank/DDBJ whole genome shotgun (WGS) entry which is preliminary data.</text>
</comment>
<evidence type="ECO:0000313" key="5">
    <source>
        <dbReference type="EMBL" id="KAK9707134.1"/>
    </source>
</evidence>
<keyword evidence="2 3" id="KW-0808">Transferase</keyword>
<evidence type="ECO:0000259" key="4">
    <source>
        <dbReference type="Pfam" id="PF00685"/>
    </source>
</evidence>